<dbReference type="Proteomes" id="UP000054549">
    <property type="component" value="Unassembled WGS sequence"/>
</dbReference>
<proteinExistence type="predicted"/>
<dbReference type="OrthoDB" id="2418900at2759"/>
<feature type="non-terminal residue" evidence="2">
    <location>
        <position position="539"/>
    </location>
</feature>
<keyword evidence="3" id="KW-1185">Reference proteome</keyword>
<dbReference type="Pfam" id="PF18759">
    <property type="entry name" value="Plavaka"/>
    <property type="match status" value="1"/>
</dbReference>
<dbReference type="STRING" id="946122.A0A0C2TA91"/>
<dbReference type="EMBL" id="KN818257">
    <property type="protein sequence ID" value="KIL63594.1"/>
    <property type="molecule type" value="Genomic_DNA"/>
</dbReference>
<accession>A0A0C2TA91</accession>
<dbReference type="AlphaFoldDB" id="A0A0C2TA91"/>
<feature type="region of interest" description="Disordered" evidence="1">
    <location>
        <begin position="8"/>
        <end position="47"/>
    </location>
</feature>
<name>A0A0C2TA91_AMAMK</name>
<reference evidence="2 3" key="1">
    <citation type="submission" date="2014-04" db="EMBL/GenBank/DDBJ databases">
        <title>Evolutionary Origins and Diversification of the Mycorrhizal Mutualists.</title>
        <authorList>
            <consortium name="DOE Joint Genome Institute"/>
            <consortium name="Mycorrhizal Genomics Consortium"/>
            <person name="Kohler A."/>
            <person name="Kuo A."/>
            <person name="Nagy L.G."/>
            <person name="Floudas D."/>
            <person name="Copeland A."/>
            <person name="Barry K.W."/>
            <person name="Cichocki N."/>
            <person name="Veneault-Fourrey C."/>
            <person name="LaButti K."/>
            <person name="Lindquist E.A."/>
            <person name="Lipzen A."/>
            <person name="Lundell T."/>
            <person name="Morin E."/>
            <person name="Murat C."/>
            <person name="Riley R."/>
            <person name="Ohm R."/>
            <person name="Sun H."/>
            <person name="Tunlid A."/>
            <person name="Henrissat B."/>
            <person name="Grigoriev I.V."/>
            <person name="Hibbett D.S."/>
            <person name="Martin F."/>
        </authorList>
    </citation>
    <scope>NUCLEOTIDE SEQUENCE [LARGE SCALE GENOMIC DNA]</scope>
    <source>
        <strain evidence="2 3">Koide BX008</strain>
    </source>
</reference>
<sequence length="539" mass="61100">MDAALALAAEGIEVKRPSPPPADDTDSSEPAHTLVGTRRGPATRLRGGAEPQLEKRPYIVTYPSAAAGAVYRASERTENSRYGELVGDASQTNPYAPFTSPLEWEMAMWAKLRGPSSTAFTELMAIEGVQEQLKLSYKNTRELNKLIDEHLPGRPPFERHDILVGKEVCEVYFRDIIACIRSLFGDPDFAPYLVFKPEKHYTDETRQERMYHDMHTGEWWWATQAKIETDKPGATIVPIIVSTDKTQLTLFRNKNAYPIYMTIGNIPKEIRRRPSSRAYILLGYLPTSRLEHVTNKSAKRRMITNLYHACLARILEPLVSAGEDGVYMSTASGQVHRNHLILASFIGDYPEQVLTTCTLTGDCPQCEQPRNSLGDFDANQPPPLRNLRSILRAIDSFDSQPDRFLQTCSANRLKPVPRPFWNDLPYMNIYRSITPDVLHQLYQGIVKHLIAWVTTACGAAEIDARCRCMPQNHNIRLFTKGISSLSRVTGQEHDQMCRFLLGLIIDIRLPNRLSNVRLLRSVRALLDFVYFSQYPIHTV</sequence>
<dbReference type="HOGENOM" id="CLU_006344_4_3_1"/>
<evidence type="ECO:0000313" key="2">
    <source>
        <dbReference type="EMBL" id="KIL63594.1"/>
    </source>
</evidence>
<dbReference type="InParanoid" id="A0A0C2TA91"/>
<dbReference type="InterPro" id="IPR041078">
    <property type="entry name" value="Plavaka"/>
</dbReference>
<organism evidence="2 3">
    <name type="scientific">Amanita muscaria (strain Koide BX008)</name>
    <dbReference type="NCBI Taxonomy" id="946122"/>
    <lineage>
        <taxon>Eukaryota</taxon>
        <taxon>Fungi</taxon>
        <taxon>Dikarya</taxon>
        <taxon>Basidiomycota</taxon>
        <taxon>Agaricomycotina</taxon>
        <taxon>Agaricomycetes</taxon>
        <taxon>Agaricomycetidae</taxon>
        <taxon>Agaricales</taxon>
        <taxon>Pluteineae</taxon>
        <taxon>Amanitaceae</taxon>
        <taxon>Amanita</taxon>
    </lineage>
</organism>
<protein>
    <submittedName>
        <fullName evidence="2">Uncharacterized protein</fullName>
    </submittedName>
</protein>
<evidence type="ECO:0000313" key="3">
    <source>
        <dbReference type="Proteomes" id="UP000054549"/>
    </source>
</evidence>
<evidence type="ECO:0000256" key="1">
    <source>
        <dbReference type="SAM" id="MobiDB-lite"/>
    </source>
</evidence>
<gene>
    <name evidence="2" type="ORF">M378DRAFT_79387</name>
</gene>